<comment type="caution">
    <text evidence="1">The sequence shown here is derived from an EMBL/GenBank/DDBJ whole genome shotgun (WGS) entry which is preliminary data.</text>
</comment>
<sequence length="73" mass="8258">MTLPSRIQALTPGCHQNDCLDRKTILAKPLPIGIQQGPDNVGRRFLPLDSHVNYREKLFGSTMNAEYPPRGRR</sequence>
<dbReference type="EMBL" id="JNSL01000143">
    <property type="protein sequence ID" value="KGA14578.1"/>
    <property type="molecule type" value="Genomic_DNA"/>
</dbReference>
<evidence type="ECO:0000313" key="1">
    <source>
        <dbReference type="EMBL" id="KGA14578.1"/>
    </source>
</evidence>
<name>A0A094S9D2_9ZZZZ</name>
<protein>
    <submittedName>
        <fullName evidence="1">Uncharacterized protein</fullName>
    </submittedName>
</protein>
<gene>
    <name evidence="1" type="ORF">GM51_16920</name>
</gene>
<organism evidence="1">
    <name type="scientific">freshwater metagenome</name>
    <dbReference type="NCBI Taxonomy" id="449393"/>
    <lineage>
        <taxon>unclassified sequences</taxon>
        <taxon>metagenomes</taxon>
        <taxon>ecological metagenomes</taxon>
    </lineage>
</organism>
<dbReference type="AlphaFoldDB" id="A0A094S9D2"/>
<accession>A0A094S9D2</accession>
<reference evidence="1" key="1">
    <citation type="submission" date="2014-06" db="EMBL/GenBank/DDBJ databases">
        <title>Key roles for freshwater Actinobacteria revealed by deep metagenomic sequencing.</title>
        <authorList>
            <person name="Ghai R."/>
            <person name="Mizuno C.M."/>
            <person name="Picazo A."/>
            <person name="Camacho A."/>
            <person name="Rodriguez-Valera F."/>
        </authorList>
    </citation>
    <scope>NUCLEOTIDE SEQUENCE</scope>
</reference>
<proteinExistence type="predicted"/>